<proteinExistence type="predicted"/>
<evidence type="ECO:0000313" key="1">
    <source>
        <dbReference type="EMBL" id="MDQ0216350.1"/>
    </source>
</evidence>
<keyword evidence="2" id="KW-1185">Reference proteome</keyword>
<gene>
    <name evidence="1" type="ORF">J2S13_002808</name>
</gene>
<dbReference type="Proteomes" id="UP001237207">
    <property type="component" value="Unassembled WGS sequence"/>
</dbReference>
<protein>
    <recommendedName>
        <fullName evidence="3">DUF1836 domain-containing protein</fullName>
    </recommendedName>
</protein>
<evidence type="ECO:0000313" key="2">
    <source>
        <dbReference type="Proteomes" id="UP001237207"/>
    </source>
</evidence>
<dbReference type="PANTHER" id="PTHR40056:SF1">
    <property type="entry name" value="DUF1836 DOMAIN-CONTAINING PROTEIN"/>
    <property type="match status" value="1"/>
</dbReference>
<evidence type="ECO:0008006" key="3">
    <source>
        <dbReference type="Google" id="ProtNLM"/>
    </source>
</evidence>
<sequence>MTSFSLTRKDMSDLLFSLKGWNDEKPLSILQKIWMRSQTEKMTISSVLTMELSPILEKIMKLDTIDIGLSLNEIVTLGSQIEKTNFSLTAVQNWVKRDIKDMIGSPQKKKRYSIEQTALLFIVEDLKTTLDFDSIRKLLNLIVNDPENPTDDLINPIALYSLYSTVFEQINQEEYYLPKENHIQVLSERVEEKASNIIQSLNNVHEHQKEAIKNMIMIATLSVHTAYFQMLAKRYVSATLFLQDLNH</sequence>
<organism evidence="1 2">
    <name type="scientific">Oikeobacillus pervagus</name>
    <dbReference type="NCBI Taxonomy" id="1325931"/>
    <lineage>
        <taxon>Bacteria</taxon>
        <taxon>Bacillati</taxon>
        <taxon>Bacillota</taxon>
        <taxon>Bacilli</taxon>
        <taxon>Bacillales</taxon>
        <taxon>Bacillaceae</taxon>
        <taxon>Oikeobacillus</taxon>
    </lineage>
</organism>
<name>A0AAJ1T845_9BACI</name>
<comment type="caution">
    <text evidence="1">The sequence shown here is derived from an EMBL/GenBank/DDBJ whole genome shotgun (WGS) entry which is preliminary data.</text>
</comment>
<dbReference type="PANTHER" id="PTHR40056">
    <property type="entry name" value="HYPOTHETICAL CYTOSOLIC PROTEIN"/>
    <property type="match status" value="1"/>
</dbReference>
<dbReference type="RefSeq" id="WP_307258356.1">
    <property type="nucleotide sequence ID" value="NZ_JAUSUC010000045.1"/>
</dbReference>
<dbReference type="AlphaFoldDB" id="A0AAJ1T845"/>
<dbReference type="Pfam" id="PF08876">
    <property type="entry name" value="DUF1836"/>
    <property type="match status" value="1"/>
</dbReference>
<reference evidence="1" key="1">
    <citation type="submission" date="2023-07" db="EMBL/GenBank/DDBJ databases">
        <title>Genomic Encyclopedia of Type Strains, Phase IV (KMG-IV): sequencing the most valuable type-strain genomes for metagenomic binning, comparative biology and taxonomic classification.</title>
        <authorList>
            <person name="Goeker M."/>
        </authorList>
    </citation>
    <scope>NUCLEOTIDE SEQUENCE</scope>
    <source>
        <strain evidence="1">DSM 23947</strain>
    </source>
</reference>
<dbReference type="EMBL" id="JAUSUC010000045">
    <property type="protein sequence ID" value="MDQ0216350.1"/>
    <property type="molecule type" value="Genomic_DNA"/>
</dbReference>
<accession>A0AAJ1T845</accession>
<dbReference type="InterPro" id="IPR014975">
    <property type="entry name" value="DUF1836"/>
</dbReference>